<dbReference type="STRING" id="870482.SAMN04487987_104207"/>
<evidence type="ECO:0000313" key="5">
    <source>
        <dbReference type="Proteomes" id="UP000199439"/>
    </source>
</evidence>
<dbReference type="AlphaFoldDB" id="A0A1I1Q4A6"/>
<dbReference type="SUPFAM" id="SSF52096">
    <property type="entry name" value="ClpP/crotonase"/>
    <property type="match status" value="1"/>
</dbReference>
<protein>
    <submittedName>
        <fullName evidence="4">Enoyl-CoA hydratase</fullName>
    </submittedName>
</protein>
<dbReference type="EMBL" id="FOMI01000004">
    <property type="protein sequence ID" value="SFD12970.1"/>
    <property type="molecule type" value="Genomic_DNA"/>
</dbReference>
<dbReference type="InterPro" id="IPR001753">
    <property type="entry name" value="Enoyl-CoA_hydra/iso"/>
</dbReference>
<dbReference type="Gene3D" id="3.90.226.10">
    <property type="entry name" value="2-enoyl-CoA Hydratase, Chain A, domain 1"/>
    <property type="match status" value="1"/>
</dbReference>
<dbReference type="CDD" id="cd06558">
    <property type="entry name" value="crotonase-like"/>
    <property type="match status" value="1"/>
</dbReference>
<dbReference type="RefSeq" id="WP_092851211.1">
    <property type="nucleotide sequence ID" value="NZ_FOMI01000004.1"/>
</dbReference>
<dbReference type="OrthoDB" id="9775794at2"/>
<evidence type="ECO:0000256" key="2">
    <source>
        <dbReference type="ARBA" id="ARBA00023239"/>
    </source>
</evidence>
<gene>
    <name evidence="4" type="ORF">SAMN04487987_104207</name>
</gene>
<dbReference type="PROSITE" id="PS00166">
    <property type="entry name" value="ENOYL_COA_HYDRATASE"/>
    <property type="match status" value="1"/>
</dbReference>
<evidence type="ECO:0000256" key="3">
    <source>
        <dbReference type="RuleBase" id="RU003707"/>
    </source>
</evidence>
<dbReference type="FunFam" id="3.90.226.10:FF:000009">
    <property type="entry name" value="Carnitinyl-CoA dehydratase"/>
    <property type="match status" value="1"/>
</dbReference>
<sequence>MKTFKTIKVETTGKIAVLKFNRSLQLNAMNRLMMDEIVEGIKWINSNNEVNVAVITGEGRAFMAGADIKEYGSQTAEEFDAFQEKGMQLYDAIEHASKPWIAAVNGFALGGGFEIALSCDMIVASEDAKMGLPEVFLSLIPGGGGTQRLIQKVGVNRVKEMLFLGGQYDAKTLNNWGVVNTIFPSDNFQSQAMDYAGKLSRRPQQSIAQLKRLVNLSMTATPFEERINNEARTVKKLYLHDDAQKAIQNFIKKSENNGK</sequence>
<keyword evidence="5" id="KW-1185">Reference proteome</keyword>
<keyword evidence="2" id="KW-0456">Lyase</keyword>
<dbReference type="PANTHER" id="PTHR43802">
    <property type="entry name" value="ENOYL-COA HYDRATASE"/>
    <property type="match status" value="1"/>
</dbReference>
<reference evidence="5" key="1">
    <citation type="submission" date="2016-10" db="EMBL/GenBank/DDBJ databases">
        <authorList>
            <person name="Varghese N."/>
            <person name="Submissions S."/>
        </authorList>
    </citation>
    <scope>NUCLEOTIDE SEQUENCE [LARGE SCALE GENOMIC DNA]</scope>
    <source>
        <strain evidence="5">DSM 25730</strain>
    </source>
</reference>
<comment type="similarity">
    <text evidence="1 3">Belongs to the enoyl-CoA hydratase/isomerase family.</text>
</comment>
<dbReference type="InterPro" id="IPR029045">
    <property type="entry name" value="ClpP/crotonase-like_dom_sf"/>
</dbReference>
<name>A0A1I1Q4A6_9FLAO</name>
<evidence type="ECO:0000313" key="4">
    <source>
        <dbReference type="EMBL" id="SFD12970.1"/>
    </source>
</evidence>
<dbReference type="PANTHER" id="PTHR43802:SF1">
    <property type="entry name" value="IP11341P-RELATED"/>
    <property type="match status" value="1"/>
</dbReference>
<evidence type="ECO:0000256" key="1">
    <source>
        <dbReference type="ARBA" id="ARBA00005254"/>
    </source>
</evidence>
<dbReference type="Pfam" id="PF00378">
    <property type="entry name" value="ECH_1"/>
    <property type="match status" value="1"/>
</dbReference>
<dbReference type="GO" id="GO:0016829">
    <property type="term" value="F:lyase activity"/>
    <property type="evidence" value="ECO:0007669"/>
    <property type="project" value="UniProtKB-KW"/>
</dbReference>
<organism evidence="4 5">
    <name type="scientific">Algibacter pectinivorans</name>
    <dbReference type="NCBI Taxonomy" id="870482"/>
    <lineage>
        <taxon>Bacteria</taxon>
        <taxon>Pseudomonadati</taxon>
        <taxon>Bacteroidota</taxon>
        <taxon>Flavobacteriia</taxon>
        <taxon>Flavobacteriales</taxon>
        <taxon>Flavobacteriaceae</taxon>
        <taxon>Algibacter</taxon>
    </lineage>
</organism>
<proteinExistence type="inferred from homology"/>
<dbReference type="Proteomes" id="UP000199439">
    <property type="component" value="Unassembled WGS sequence"/>
</dbReference>
<dbReference type="InterPro" id="IPR018376">
    <property type="entry name" value="Enoyl-CoA_hyd/isom_CS"/>
</dbReference>
<accession>A0A1I1Q4A6</accession>